<dbReference type="InterPro" id="IPR046368">
    <property type="entry name" value="Tag1"/>
</dbReference>
<dbReference type="PANTHER" id="PTHR35895">
    <property type="entry name" value="CHROMOSOME 16, WHOLE GENOME SHOTGUN SEQUENCE"/>
    <property type="match status" value="1"/>
</dbReference>
<accession>A0A0D3I335</accession>
<keyword evidence="3" id="KW-1185">Reference proteome</keyword>
<dbReference type="GeneID" id="17251762"/>
<proteinExistence type="predicted"/>
<dbReference type="Pfam" id="PF12505">
    <property type="entry name" value="DUF3712"/>
    <property type="match status" value="1"/>
</dbReference>
<dbReference type="KEGG" id="ehx:EMIHUDRAFT_466058"/>
<dbReference type="InterPro" id="IPR022185">
    <property type="entry name" value="DUF3712"/>
</dbReference>
<dbReference type="GO" id="GO:0016020">
    <property type="term" value="C:membrane"/>
    <property type="evidence" value="ECO:0007669"/>
    <property type="project" value="TreeGrafter"/>
</dbReference>
<dbReference type="PANTHER" id="PTHR35895:SF1">
    <property type="entry name" value="LIPID-BINDING SERUM GLYCOPROTEIN C-TERMINAL DOMAIN-CONTAINING PROTEIN"/>
    <property type="match status" value="1"/>
</dbReference>
<name>A0A0D3I335_EMIH1</name>
<feature type="transmembrane region" description="Helical" evidence="1">
    <location>
        <begin position="62"/>
        <end position="83"/>
    </location>
</feature>
<keyword evidence="1" id="KW-1133">Transmembrane helix</keyword>
<evidence type="ECO:0000256" key="1">
    <source>
        <dbReference type="SAM" id="Phobius"/>
    </source>
</evidence>
<dbReference type="AlphaFoldDB" id="A0A0D3I335"/>
<dbReference type="HOGENOM" id="CLU_405159_0_0_1"/>
<dbReference type="Proteomes" id="UP000013827">
    <property type="component" value="Unassembled WGS sequence"/>
</dbReference>
<protein>
    <submittedName>
        <fullName evidence="2">Uncharacterized protein</fullName>
    </submittedName>
</protein>
<keyword evidence="1" id="KW-0812">Transmembrane</keyword>
<organism evidence="2 3">
    <name type="scientific">Emiliania huxleyi (strain CCMP1516)</name>
    <dbReference type="NCBI Taxonomy" id="280463"/>
    <lineage>
        <taxon>Eukaryota</taxon>
        <taxon>Haptista</taxon>
        <taxon>Haptophyta</taxon>
        <taxon>Prymnesiophyceae</taxon>
        <taxon>Isochrysidales</taxon>
        <taxon>Noelaerhabdaceae</taxon>
        <taxon>Emiliania</taxon>
    </lineage>
</organism>
<keyword evidence="1" id="KW-0472">Membrane</keyword>
<evidence type="ECO:0000313" key="3">
    <source>
        <dbReference type="Proteomes" id="UP000013827"/>
    </source>
</evidence>
<sequence length="679" mass="73385">MSERTSIPDAKTLQRLRSDYGQAQSREAPVSVAMAQQEPHKEPGCVKKTHRYFCGSVKATSYTMLAMISFAALFWVPIIWYVIVPAILNMLAGATSVNIKSATMADPTATNMKVSAVVEINNAGPFGCDIDAFNATIHSPPEDSAPNGRPIGWMVVPPFTLKGNGPGIINPTTMVHVTDAAAFNKMAKGMLNGDDVPWRMTSEITVWSMGIPFSISIDKQTVFPPIELTNYATSNLEMSHGNTTTNQLVIDADVSFYSSSPMRLEGFGTIKAELYYSVAGNDPDLSPEARLRQGGPPIRDDHVKIGECHMYDYRVEQGMNTIQTKIFLDANYATGQSLGRWASEFDQTIVSWGPTNVSPFINGIWLGANGMPGSTITLYTATFVTAETLVTGYNPKTGEPCKVWDGSTESCDRGSTIMGMNPFKREWFIKDIVYDTYFEEEYEYDGTFMAKPVPGQEDVEVPFAGGTTVGNLFNIPAVDFTCSASKVLGRTFSKPGMWAGYPNHSPGVGLSYPPDDPNTTDVDENLQARLADDVIPVPPARVAADGTKIPTSYSLTMPVHPIPGMTAVPGAPDPPPPCIWGLKDLNPFDCCMTTIFTAAACKAAESGKKQITVRSSGSAVMIVDGVELNISTSIRMPVTYTKDVLQFDAIPPASYGVLGHVVDAGFGCDDLRFTGVSAR</sequence>
<dbReference type="PaxDb" id="2903-EOD05670"/>
<dbReference type="EnsemblProtists" id="EOD05670">
    <property type="protein sequence ID" value="EOD05670"/>
    <property type="gene ID" value="EMIHUDRAFT_466058"/>
</dbReference>
<reference evidence="3" key="1">
    <citation type="journal article" date="2013" name="Nature">
        <title>Pan genome of the phytoplankton Emiliania underpins its global distribution.</title>
        <authorList>
            <person name="Read B.A."/>
            <person name="Kegel J."/>
            <person name="Klute M.J."/>
            <person name="Kuo A."/>
            <person name="Lefebvre S.C."/>
            <person name="Maumus F."/>
            <person name="Mayer C."/>
            <person name="Miller J."/>
            <person name="Monier A."/>
            <person name="Salamov A."/>
            <person name="Young J."/>
            <person name="Aguilar M."/>
            <person name="Claverie J.M."/>
            <person name="Frickenhaus S."/>
            <person name="Gonzalez K."/>
            <person name="Herman E.K."/>
            <person name="Lin Y.C."/>
            <person name="Napier J."/>
            <person name="Ogata H."/>
            <person name="Sarno A.F."/>
            <person name="Shmutz J."/>
            <person name="Schroeder D."/>
            <person name="de Vargas C."/>
            <person name="Verret F."/>
            <person name="von Dassow P."/>
            <person name="Valentin K."/>
            <person name="Van de Peer Y."/>
            <person name="Wheeler G."/>
            <person name="Dacks J.B."/>
            <person name="Delwiche C.F."/>
            <person name="Dyhrman S.T."/>
            <person name="Glockner G."/>
            <person name="John U."/>
            <person name="Richards T."/>
            <person name="Worden A.Z."/>
            <person name="Zhang X."/>
            <person name="Grigoriev I.V."/>
            <person name="Allen A.E."/>
            <person name="Bidle K."/>
            <person name="Borodovsky M."/>
            <person name="Bowler C."/>
            <person name="Brownlee C."/>
            <person name="Cock J.M."/>
            <person name="Elias M."/>
            <person name="Gladyshev V.N."/>
            <person name="Groth M."/>
            <person name="Guda C."/>
            <person name="Hadaegh A."/>
            <person name="Iglesias-Rodriguez M.D."/>
            <person name="Jenkins J."/>
            <person name="Jones B.M."/>
            <person name="Lawson T."/>
            <person name="Leese F."/>
            <person name="Lindquist E."/>
            <person name="Lobanov A."/>
            <person name="Lomsadze A."/>
            <person name="Malik S.B."/>
            <person name="Marsh M.E."/>
            <person name="Mackinder L."/>
            <person name="Mock T."/>
            <person name="Mueller-Roeber B."/>
            <person name="Pagarete A."/>
            <person name="Parker M."/>
            <person name="Probert I."/>
            <person name="Quesneville H."/>
            <person name="Raines C."/>
            <person name="Rensing S.A."/>
            <person name="Riano-Pachon D.M."/>
            <person name="Richier S."/>
            <person name="Rokitta S."/>
            <person name="Shiraiwa Y."/>
            <person name="Soanes D.M."/>
            <person name="van der Giezen M."/>
            <person name="Wahlund T.M."/>
            <person name="Williams B."/>
            <person name="Wilson W."/>
            <person name="Wolfe G."/>
            <person name="Wurch L.L."/>
        </authorList>
    </citation>
    <scope>NUCLEOTIDE SEQUENCE</scope>
</reference>
<dbReference type="STRING" id="2903.R1CTL6"/>
<reference evidence="2" key="2">
    <citation type="submission" date="2024-10" db="UniProtKB">
        <authorList>
            <consortium name="EnsemblProtists"/>
        </authorList>
    </citation>
    <scope>IDENTIFICATION</scope>
</reference>
<dbReference type="RefSeq" id="XP_005758099.1">
    <property type="nucleotide sequence ID" value="XM_005758042.1"/>
</dbReference>
<evidence type="ECO:0000313" key="2">
    <source>
        <dbReference type="EnsemblProtists" id="EOD05670"/>
    </source>
</evidence>